<evidence type="ECO:0000313" key="2">
    <source>
        <dbReference type="Proteomes" id="UP001173802"/>
    </source>
</evidence>
<dbReference type="EMBL" id="JANURN010000006">
    <property type="protein sequence ID" value="MDL0082391.1"/>
    <property type="molecule type" value="Genomic_DNA"/>
</dbReference>
<proteinExistence type="predicted"/>
<comment type="caution">
    <text evidence="1">The sequence shown here is derived from an EMBL/GenBank/DDBJ whole genome shotgun (WGS) entry which is preliminary data.</text>
</comment>
<evidence type="ECO:0000313" key="1">
    <source>
        <dbReference type="EMBL" id="MDL0082391.1"/>
    </source>
</evidence>
<name>A0ACC6FT17_9HELI</name>
<accession>A0ACC6FT17</accession>
<protein>
    <submittedName>
        <fullName evidence="1">Uncharacterized protein</fullName>
    </submittedName>
</protein>
<gene>
    <name evidence="1" type="ORF">NYG90_06880</name>
</gene>
<keyword evidence="2" id="KW-1185">Reference proteome</keyword>
<sequence>MDANIFIKEHIKVIEDILVAPDIPEKKLNNAIKAFECEDSMSSIIALYDSTLFGSAKEGIVFTGEKMLIKTSSALISIEYKEISKAEYFEVVEQVKADKTRTSKGIKIFKGEEVVELKDTDVRPTIYKPLELFLNKLIAECSEFKEVNLLQPLEEMPSVLKNAYVKILINMAFDNDGEIDEKELAEIMFLMGRISIDDEGRFELRSYIAEIGSSAISTQDLLTIIKDNAEAAHYEAIMISLVKDIFSIHASTTLSTEEGSIIQVSYPDFLQKHKEIFGLSTDKMELARIAVENDFKILYENVDDDKIKQAAKDLAAKAASVGAPIGAIYLSGSVMGLSAAGMTSGLASLGMGGMLGLSSMATGIGVAVLIGVGVYQGVKYLTSNNELSKYKTRELMLHEVIKQTQKSISLMIGDINVIVKKLNDAIVRHKDDRDDIEKLSKILSKLQGAMKQMNSKSNQCANMEAALQCPQTLDISRIKSLANEPTKKEIYAFITSCYEEKEQNGTQQLVRKRNLSTDTLEKLGDILQGIGYFSATNNAKSAIGSLLGKK</sequence>
<organism evidence="1 2">
    <name type="scientific">Helicobacter zhangjianzhongii</name>
    <dbReference type="NCBI Taxonomy" id="2974574"/>
    <lineage>
        <taxon>Bacteria</taxon>
        <taxon>Pseudomonadati</taxon>
        <taxon>Campylobacterota</taxon>
        <taxon>Epsilonproteobacteria</taxon>
        <taxon>Campylobacterales</taxon>
        <taxon>Helicobacteraceae</taxon>
        <taxon>Helicobacter</taxon>
    </lineage>
</organism>
<reference evidence="1 2" key="1">
    <citation type="journal article" date="2023" name="Microorganisms">
        <title>Isolation and Genomic Characteristics of Cat-Borne Campylobacter felis sp. nov. and Sheep-Borne Campylobacter ovis sp. nov.</title>
        <authorList>
            <person name="Wang H."/>
            <person name="Li Y."/>
            <person name="Gu Y."/>
            <person name="Zhou G."/>
            <person name="Chen X."/>
            <person name="Zhang X."/>
            <person name="Shao Z."/>
            <person name="Zhang J."/>
            <person name="Zhang M."/>
        </authorList>
    </citation>
    <scope>NUCLEOTIDE SEQUENCE [LARGE SCALE GENOMIC DNA]</scope>
    <source>
        <strain evidence="1 2">XJK30-2</strain>
    </source>
</reference>
<dbReference type="Proteomes" id="UP001173802">
    <property type="component" value="Unassembled WGS sequence"/>
</dbReference>